<evidence type="ECO:0000259" key="9">
    <source>
        <dbReference type="Pfam" id="PF08533"/>
    </source>
</evidence>
<evidence type="ECO:0000259" key="7">
    <source>
        <dbReference type="Pfam" id="PF02449"/>
    </source>
</evidence>
<dbReference type="InterPro" id="IPR017853">
    <property type="entry name" value="GH"/>
</dbReference>
<feature type="region of interest" description="Disordered" evidence="6">
    <location>
        <begin position="702"/>
        <end position="745"/>
    </location>
</feature>
<evidence type="ECO:0000256" key="3">
    <source>
        <dbReference type="ARBA" id="ARBA00012756"/>
    </source>
</evidence>
<dbReference type="InterPro" id="IPR013780">
    <property type="entry name" value="Glyco_hydro_b"/>
</dbReference>
<evidence type="ECO:0000256" key="6">
    <source>
        <dbReference type="SAM" id="MobiDB-lite"/>
    </source>
</evidence>
<evidence type="ECO:0000259" key="8">
    <source>
        <dbReference type="Pfam" id="PF08532"/>
    </source>
</evidence>
<dbReference type="CDD" id="cd03143">
    <property type="entry name" value="A4_beta-galactosidase_middle_domain"/>
    <property type="match status" value="1"/>
</dbReference>
<feature type="domain" description="Beta-galactosidase trimerisation" evidence="8">
    <location>
        <begin position="388"/>
        <end position="582"/>
    </location>
</feature>
<dbReference type="PANTHER" id="PTHR36447:SF1">
    <property type="entry name" value="BETA-GALACTOSIDASE GANA"/>
    <property type="match status" value="1"/>
</dbReference>
<comment type="catalytic activity">
    <reaction evidence="1">
        <text>Hydrolysis of terminal non-reducing beta-D-galactose residues in beta-D-galactosides.</text>
        <dbReference type="EC" id="3.2.1.23"/>
    </reaction>
</comment>
<feature type="compositionally biased region" description="Low complexity" evidence="6">
    <location>
        <begin position="702"/>
        <end position="736"/>
    </location>
</feature>
<evidence type="ECO:0000313" key="11">
    <source>
        <dbReference type="Proteomes" id="UP001151002"/>
    </source>
</evidence>
<evidence type="ECO:0000313" key="10">
    <source>
        <dbReference type="EMBL" id="MCY1139389.1"/>
    </source>
</evidence>
<dbReference type="InterPro" id="IPR013738">
    <property type="entry name" value="Beta_galactosidase_Trimer"/>
</dbReference>
<protein>
    <recommendedName>
        <fullName evidence="3">beta-galactosidase</fullName>
        <ecNumber evidence="3">3.2.1.23</ecNumber>
    </recommendedName>
</protein>
<dbReference type="InterPro" id="IPR029062">
    <property type="entry name" value="Class_I_gatase-like"/>
</dbReference>
<dbReference type="Pfam" id="PF02449">
    <property type="entry name" value="Glyco_hydro_42"/>
    <property type="match status" value="1"/>
</dbReference>
<dbReference type="SUPFAM" id="SSF51445">
    <property type="entry name" value="(Trans)glycosidases"/>
    <property type="match status" value="1"/>
</dbReference>
<dbReference type="InterPro" id="IPR003476">
    <property type="entry name" value="Glyco_hydro_42"/>
</dbReference>
<dbReference type="SUPFAM" id="SSF52317">
    <property type="entry name" value="Class I glutamine amidotransferase-like"/>
    <property type="match status" value="1"/>
</dbReference>
<dbReference type="RefSeq" id="WP_267563507.1">
    <property type="nucleotide sequence ID" value="NZ_JAPNTZ010000005.1"/>
</dbReference>
<organism evidence="10 11">
    <name type="scientific">Paractinoplanes pyxinae</name>
    <dbReference type="NCBI Taxonomy" id="2997416"/>
    <lineage>
        <taxon>Bacteria</taxon>
        <taxon>Bacillati</taxon>
        <taxon>Actinomycetota</taxon>
        <taxon>Actinomycetes</taxon>
        <taxon>Micromonosporales</taxon>
        <taxon>Micromonosporaceae</taxon>
        <taxon>Paractinoplanes</taxon>
    </lineage>
</organism>
<dbReference type="Gene3D" id="3.40.50.880">
    <property type="match status" value="1"/>
</dbReference>
<dbReference type="GO" id="GO:0004565">
    <property type="term" value="F:beta-galactosidase activity"/>
    <property type="evidence" value="ECO:0007669"/>
    <property type="project" value="UniProtKB-EC"/>
</dbReference>
<evidence type="ECO:0000256" key="1">
    <source>
        <dbReference type="ARBA" id="ARBA00001412"/>
    </source>
</evidence>
<dbReference type="Pfam" id="PF08532">
    <property type="entry name" value="Glyco_hydro_42M"/>
    <property type="match status" value="1"/>
</dbReference>
<gene>
    <name evidence="10" type="ORF">OWR29_15425</name>
</gene>
<dbReference type="Pfam" id="PF08533">
    <property type="entry name" value="Glyco_hydro_42C"/>
    <property type="match status" value="1"/>
</dbReference>
<comment type="caution">
    <text evidence="10">The sequence shown here is derived from an EMBL/GenBank/DDBJ whole genome shotgun (WGS) entry which is preliminary data.</text>
</comment>
<dbReference type="Gene3D" id="3.20.20.80">
    <property type="entry name" value="Glycosidases"/>
    <property type="match status" value="1"/>
</dbReference>
<dbReference type="Proteomes" id="UP001151002">
    <property type="component" value="Unassembled WGS sequence"/>
</dbReference>
<evidence type="ECO:0000256" key="2">
    <source>
        <dbReference type="ARBA" id="ARBA00005940"/>
    </source>
</evidence>
<dbReference type="InterPro" id="IPR013529">
    <property type="entry name" value="Glyco_hydro_42_N"/>
</dbReference>
<evidence type="ECO:0000256" key="5">
    <source>
        <dbReference type="ARBA" id="ARBA00023295"/>
    </source>
</evidence>
<dbReference type="EC" id="3.2.1.23" evidence="3"/>
<comment type="similarity">
    <text evidence="2">Belongs to the glycosyl hydrolase 42 family.</text>
</comment>
<accession>A0ABT4AYR2</accession>
<dbReference type="PANTHER" id="PTHR36447">
    <property type="entry name" value="BETA-GALACTOSIDASE GANA"/>
    <property type="match status" value="1"/>
</dbReference>
<feature type="domain" description="Beta-galactosidase C-terminal" evidence="9">
    <location>
        <begin position="901"/>
        <end position="950"/>
    </location>
</feature>
<name>A0ABT4AYR2_9ACTN</name>
<feature type="domain" description="Glycoside hydrolase family 42 N-terminal" evidence="7">
    <location>
        <begin position="7"/>
        <end position="378"/>
    </location>
</feature>
<dbReference type="InterPro" id="IPR013739">
    <property type="entry name" value="Beta_galactosidase_C"/>
</dbReference>
<feature type="region of interest" description="Disordered" evidence="6">
    <location>
        <begin position="608"/>
        <end position="636"/>
    </location>
</feature>
<evidence type="ECO:0000256" key="4">
    <source>
        <dbReference type="ARBA" id="ARBA00022801"/>
    </source>
</evidence>
<proteinExistence type="inferred from homology"/>
<reference evidence="10" key="1">
    <citation type="submission" date="2022-11" db="EMBL/GenBank/DDBJ databases">
        <authorList>
            <person name="Somphong A."/>
            <person name="Phongsopitanun W."/>
        </authorList>
    </citation>
    <scope>NUCLEOTIDE SEQUENCE</scope>
    <source>
        <strain evidence="10">Pm04-4</strain>
    </source>
</reference>
<sequence>MLRLGCDYNFEQWSPAVWREDMALMREAGVDLVAVNVFGWSQIEPRPGEYDFTALDEIVGLLHEAGIRLNLGTGTASAPPWLTRRHPEILPVAADGTTRFPGGRQAWCPSSPVFREHALRLVEQVARRYGQHPALDLWHVSNELGCHNAHCYCEASAAAFRVWLERRHGTVEALNKAWGTAFWSQRYSSFDDVQPPRAALSMRNPAQLLDFQRFSSDALLDYYRAEAEVIRRHSPAPITTNFMVTAHIRTQDYWSWAADMDVIANDHYLDHRLPDPAAELSFAADLTRGLAGGRPWMLMETSTGAVNWQPCNVAKEPGQLVRDALTHVARGADAICFFQWRASTQGAEKFHSAIVPHAGTDTAVWREVLELSATLKKLSEVAGTTVNADTALIFSWESWWATDTEARPSQDLRYLDQVHAAYNALRDLGITTDIVRPGADLSRYRSVVIPCLHMVSDQEAATITDFVEAGGHAVITFYSGIVDPDDRVRLGGYPGAFRELLGVSSEEFAPLQPGAVAPLADGTQATLWTERLRLTTAKPELTYANGHPAVTSNLSGAGQAWYIATALPTPTLRDVLNRALSPNQATPTIQPAHQTAATTHPTTAIAQPDPAIAYSPTPTAQSAHSGRDLAQPATAVAQSAHSLSGVARSDAATAQSATAVTQPAHSLSGVARSDAATAQSATAVTQPAHSLSGVARSDAATAQSATAVTQPAHSPSGVARSDAATAQSATAVAQPAHSPSDVAQSNAAIAKSATAVAQSDAANAHPATPIAQSVGAIAHSPASIDQSARSASHVAQSDAATAHSLAPIAQSARPASDIAQSNAAIAQSATANAQSTSEIAHSDAANAHSATANAQASAAAVHLGAGGAQVDGETARLASAGVGSRDEGARLVHEAARFGAEVVRRGPFVFVINHGSKDIEYPVTGRELVTGQAVAGSVVVPGGAVRVVREEA</sequence>
<dbReference type="Gene3D" id="2.60.40.1180">
    <property type="entry name" value="Golgi alpha-mannosidase II"/>
    <property type="match status" value="1"/>
</dbReference>
<dbReference type="EMBL" id="JAPNTZ010000005">
    <property type="protein sequence ID" value="MCY1139389.1"/>
    <property type="molecule type" value="Genomic_DNA"/>
</dbReference>
<keyword evidence="11" id="KW-1185">Reference proteome</keyword>
<keyword evidence="5 10" id="KW-0326">Glycosidase</keyword>
<keyword evidence="4 10" id="KW-0378">Hydrolase</keyword>